<dbReference type="Proteomes" id="UP001595882">
    <property type="component" value="Unassembled WGS sequence"/>
</dbReference>
<evidence type="ECO:0000313" key="2">
    <source>
        <dbReference type="Proteomes" id="UP001595882"/>
    </source>
</evidence>
<name>A0ABV8WYC2_9BACI</name>
<gene>
    <name evidence="1" type="ORF">ACFOY7_12575</name>
</gene>
<sequence>MEWQEMQTSYLERIQALIEGIEKPLQLIPYFTYSIQITHHANRENYILGTFHVQNISDQPVTNPMICIKLKPAELFEFSGKYIYPNTKQPMQLANAWERVNEATNKEEFWLRPTKKTTIEAKETISFTNFQVKWNSDTTYNGSIQGFVYGDEIKEGLHAINQINLNGTIVEEEDFYEEE</sequence>
<proteinExistence type="predicted"/>
<dbReference type="EMBL" id="JBHSDT010000008">
    <property type="protein sequence ID" value="MFC4403904.1"/>
    <property type="molecule type" value="Genomic_DNA"/>
</dbReference>
<protein>
    <submittedName>
        <fullName evidence="1">Uncharacterized protein</fullName>
    </submittedName>
</protein>
<accession>A0ABV8WYC2</accession>
<keyword evidence="2" id="KW-1185">Reference proteome</keyword>
<dbReference type="RefSeq" id="WP_390252443.1">
    <property type="nucleotide sequence ID" value="NZ_JBHSDT010000008.1"/>
</dbReference>
<reference evidence="2" key="1">
    <citation type="journal article" date="2019" name="Int. J. Syst. Evol. Microbiol.">
        <title>The Global Catalogue of Microorganisms (GCM) 10K type strain sequencing project: providing services to taxonomists for standard genome sequencing and annotation.</title>
        <authorList>
            <consortium name="The Broad Institute Genomics Platform"/>
            <consortium name="The Broad Institute Genome Sequencing Center for Infectious Disease"/>
            <person name="Wu L."/>
            <person name="Ma J."/>
        </authorList>
    </citation>
    <scope>NUCLEOTIDE SEQUENCE [LARGE SCALE GENOMIC DNA]</scope>
    <source>
        <strain evidence="2">CCUG 37865</strain>
    </source>
</reference>
<organism evidence="1 2">
    <name type="scientific">Gracilibacillus xinjiangensis</name>
    <dbReference type="NCBI Taxonomy" id="1193282"/>
    <lineage>
        <taxon>Bacteria</taxon>
        <taxon>Bacillati</taxon>
        <taxon>Bacillota</taxon>
        <taxon>Bacilli</taxon>
        <taxon>Bacillales</taxon>
        <taxon>Bacillaceae</taxon>
        <taxon>Gracilibacillus</taxon>
    </lineage>
</organism>
<comment type="caution">
    <text evidence="1">The sequence shown here is derived from an EMBL/GenBank/DDBJ whole genome shotgun (WGS) entry which is preliminary data.</text>
</comment>
<evidence type="ECO:0000313" key="1">
    <source>
        <dbReference type="EMBL" id="MFC4403904.1"/>
    </source>
</evidence>